<dbReference type="AlphaFoldDB" id="A0A848B7Q5"/>
<dbReference type="Proteomes" id="UP000543804">
    <property type="component" value="Unassembled WGS sequence"/>
</dbReference>
<evidence type="ECO:0000313" key="2">
    <source>
        <dbReference type="Proteomes" id="UP000543804"/>
    </source>
</evidence>
<keyword evidence="2" id="KW-1185">Reference proteome</keyword>
<protein>
    <submittedName>
        <fullName evidence="1">Uncharacterized protein</fullName>
    </submittedName>
</protein>
<reference evidence="1 2" key="1">
    <citation type="submission" date="2020-04" db="EMBL/GenBank/DDBJ databases">
        <authorList>
            <person name="Hitch T.C.A."/>
            <person name="Wylensek D."/>
            <person name="Clavel T."/>
        </authorList>
    </citation>
    <scope>NUCLEOTIDE SEQUENCE [LARGE SCALE GENOMIC DNA]</scope>
    <source>
        <strain evidence="1 2">PG-130-P53-12</strain>
    </source>
</reference>
<dbReference type="RefSeq" id="WP_170077633.1">
    <property type="nucleotide sequence ID" value="NZ_JABAFA010000024.1"/>
</dbReference>
<evidence type="ECO:0000313" key="1">
    <source>
        <dbReference type="EMBL" id="NMD99248.1"/>
    </source>
</evidence>
<proteinExistence type="predicted"/>
<dbReference type="EMBL" id="JABAFA010000024">
    <property type="protein sequence ID" value="NMD99248.1"/>
    <property type="molecule type" value="Genomic_DNA"/>
</dbReference>
<sequence>MHYIVTQLVTENDSSEFSLLGVTDDKARAAEIAAKAYGAYNKKASVQGVELIAEWLRTKLRHSFRRDKDHRLQLAITPVDGETPEGGSAVIFSAAKEQDELMRKMSEALFEGKHAAGRSADGETFSCRVKD</sequence>
<gene>
    <name evidence="1" type="ORF">HF878_07175</name>
</gene>
<comment type="caution">
    <text evidence="1">The sequence shown here is derived from an EMBL/GenBank/DDBJ whole genome shotgun (WGS) entry which is preliminary data.</text>
</comment>
<name>A0A848B7Q5_9FIRM</name>
<accession>A0A848B7Q5</accession>
<organism evidence="1 2">
    <name type="scientific">Selenomonas bovis</name>
    <dbReference type="NCBI Taxonomy" id="416586"/>
    <lineage>
        <taxon>Bacteria</taxon>
        <taxon>Bacillati</taxon>
        <taxon>Bacillota</taxon>
        <taxon>Negativicutes</taxon>
        <taxon>Selenomonadales</taxon>
        <taxon>Selenomonadaceae</taxon>
        <taxon>Selenomonas</taxon>
    </lineage>
</organism>